<dbReference type="Pfam" id="PF01436">
    <property type="entry name" value="NHL"/>
    <property type="match status" value="2"/>
</dbReference>
<feature type="chain" id="PRO_5020249970" description="SMP-30/Gluconolactonase/LRE-like region domain-containing protein" evidence="2">
    <location>
        <begin position="26"/>
        <end position="366"/>
    </location>
</feature>
<dbReference type="PANTHER" id="PTHR46388:SF2">
    <property type="entry name" value="NHL REPEAT-CONTAINING PROTEIN 2"/>
    <property type="match status" value="1"/>
</dbReference>
<keyword evidence="1" id="KW-0677">Repeat</keyword>
<evidence type="ECO:0000256" key="2">
    <source>
        <dbReference type="SAM" id="SignalP"/>
    </source>
</evidence>
<dbReference type="InterPro" id="IPR011042">
    <property type="entry name" value="6-blade_b-propeller_TolB-like"/>
</dbReference>
<gene>
    <name evidence="3" type="ORF">ESB00_03545</name>
</gene>
<evidence type="ECO:0000313" key="4">
    <source>
        <dbReference type="Proteomes" id="UP000290218"/>
    </source>
</evidence>
<protein>
    <recommendedName>
        <fullName evidence="5">SMP-30/Gluconolactonase/LRE-like region domain-containing protein</fullName>
    </recommendedName>
</protein>
<dbReference type="Gene3D" id="2.120.10.30">
    <property type="entry name" value="TolB, C-terminal domain"/>
    <property type="match status" value="3"/>
</dbReference>
<dbReference type="OrthoDB" id="9799230at2"/>
<reference evidence="3 4" key="1">
    <citation type="submission" date="2019-01" db="EMBL/GenBank/DDBJ databases">
        <title>Lacunisphaera sp. strain TWA-58.</title>
        <authorList>
            <person name="Chen W.-M."/>
        </authorList>
    </citation>
    <scope>NUCLEOTIDE SEQUENCE [LARGE SCALE GENOMIC DNA]</scope>
    <source>
        <strain evidence="3 4">TWA-58</strain>
    </source>
</reference>
<organism evidence="3 4">
    <name type="scientific">Oleiharenicola lentus</name>
    <dbReference type="NCBI Taxonomy" id="2508720"/>
    <lineage>
        <taxon>Bacteria</taxon>
        <taxon>Pseudomonadati</taxon>
        <taxon>Verrucomicrobiota</taxon>
        <taxon>Opitutia</taxon>
        <taxon>Opitutales</taxon>
        <taxon>Opitutaceae</taxon>
        <taxon>Oleiharenicola</taxon>
    </lineage>
</organism>
<accession>A0A4Q1C7T5</accession>
<dbReference type="InterPro" id="IPR001258">
    <property type="entry name" value="NHL_repeat"/>
</dbReference>
<comment type="caution">
    <text evidence="3">The sequence shown here is derived from an EMBL/GenBank/DDBJ whole genome shotgun (WGS) entry which is preliminary data.</text>
</comment>
<evidence type="ECO:0000313" key="3">
    <source>
        <dbReference type="EMBL" id="RXK54985.1"/>
    </source>
</evidence>
<keyword evidence="2" id="KW-0732">Signal</keyword>
<dbReference type="Proteomes" id="UP000290218">
    <property type="component" value="Unassembled WGS sequence"/>
</dbReference>
<dbReference type="EMBL" id="SDHX01000001">
    <property type="protein sequence ID" value="RXK54985.1"/>
    <property type="molecule type" value="Genomic_DNA"/>
</dbReference>
<feature type="signal peptide" evidence="2">
    <location>
        <begin position="1"/>
        <end position="25"/>
    </location>
</feature>
<sequence>MPLPPCARRLLATGLLLAIPAFMPAAYTLTTVAGTGEAGFSGDGGPATAARINDPYGVVRGPDGALWFCEHNGHRVRRIARDGTISTVAGTGERAYAGDGGPATAAALNLPHEIRFDAAGHLFIADTGNNAIRRIDARTGIITTVAGGPSRRGYAGDGGPASAASFRGPHSIQFDSAGHLYVCDVGNHVIRRIDRATGIITTLAGTGKPGPTPDGAPLAGTPFNNPRSLDVDRDGNLWLVTREGNQVFKLDLAAGVIRHIAGTGAAGFTGHGGPALAATLSGPKGIALDADGNAWLADTESHTVRMINARTDTLDWIAGTGTKGDGADGDPLACALNRLHGIFVDADGAIYFGDSEAHKIRVLRRR</sequence>
<name>A0A4Q1C7T5_9BACT</name>
<proteinExistence type="predicted"/>
<evidence type="ECO:0008006" key="5">
    <source>
        <dbReference type="Google" id="ProtNLM"/>
    </source>
</evidence>
<dbReference type="SUPFAM" id="SSF101898">
    <property type="entry name" value="NHL repeat"/>
    <property type="match status" value="1"/>
</dbReference>
<dbReference type="RefSeq" id="WP_129046351.1">
    <property type="nucleotide sequence ID" value="NZ_SDHX01000001.1"/>
</dbReference>
<dbReference type="PANTHER" id="PTHR46388">
    <property type="entry name" value="NHL REPEAT-CONTAINING PROTEIN 2"/>
    <property type="match status" value="1"/>
</dbReference>
<keyword evidence="4" id="KW-1185">Reference proteome</keyword>
<evidence type="ECO:0000256" key="1">
    <source>
        <dbReference type="ARBA" id="ARBA00022737"/>
    </source>
</evidence>
<dbReference type="AlphaFoldDB" id="A0A4Q1C7T5"/>